<dbReference type="PROSITE" id="PS51197">
    <property type="entry name" value="HTH_RRF2_2"/>
    <property type="match status" value="1"/>
</dbReference>
<dbReference type="Pfam" id="PF02082">
    <property type="entry name" value="Rrf2"/>
    <property type="match status" value="1"/>
</dbReference>
<name>A0ABS5Q3R3_9PSED</name>
<dbReference type="Proteomes" id="UP001196601">
    <property type="component" value="Unassembled WGS sequence"/>
</dbReference>
<dbReference type="PANTHER" id="PTHR33221">
    <property type="entry name" value="WINGED HELIX-TURN-HELIX TRANSCRIPTIONAL REGULATOR, RRF2 FAMILY"/>
    <property type="match status" value="1"/>
</dbReference>
<sequence>MARSTRLITASYILSFVAANAPKRLCTDTIARWVKTHPTRVRHLVSQLVKAGILKSYRGASGGLALARKPSEITLKQVYDAVQDSPLIAEGIDNPFSGWQDHCKVHGVFNELFADLEDKIRVELEQVTLDRMFVPFDRDYAAEEQRESARLSK</sequence>
<proteinExistence type="predicted"/>
<evidence type="ECO:0000313" key="1">
    <source>
        <dbReference type="EMBL" id="MBS7663279.1"/>
    </source>
</evidence>
<comment type="caution">
    <text evidence="1">The sequence shown here is derived from an EMBL/GenBank/DDBJ whole genome shotgun (WGS) entry which is preliminary data.</text>
</comment>
<dbReference type="InterPro" id="IPR036390">
    <property type="entry name" value="WH_DNA-bd_sf"/>
</dbReference>
<dbReference type="Gene3D" id="1.10.10.10">
    <property type="entry name" value="Winged helix-like DNA-binding domain superfamily/Winged helix DNA-binding domain"/>
    <property type="match status" value="1"/>
</dbReference>
<protein>
    <submittedName>
        <fullName evidence="1">Rrf2 family transcriptional regulator</fullName>
    </submittedName>
</protein>
<dbReference type="PANTHER" id="PTHR33221:SF15">
    <property type="entry name" value="HTH-TYPE TRANSCRIPTIONAL REGULATOR YWGB-RELATED"/>
    <property type="match status" value="1"/>
</dbReference>
<dbReference type="EMBL" id="JADPMV010000002">
    <property type="protein sequence ID" value="MBS7663279.1"/>
    <property type="molecule type" value="Genomic_DNA"/>
</dbReference>
<organism evidence="1 2">
    <name type="scientific">Pseudomonas lalucatii</name>
    <dbReference type="NCBI Taxonomy" id="1424203"/>
    <lineage>
        <taxon>Bacteria</taxon>
        <taxon>Pseudomonadati</taxon>
        <taxon>Pseudomonadota</taxon>
        <taxon>Gammaproteobacteria</taxon>
        <taxon>Pseudomonadales</taxon>
        <taxon>Pseudomonadaceae</taxon>
        <taxon>Pseudomonas</taxon>
    </lineage>
</organism>
<reference evidence="1 2" key="1">
    <citation type="journal article" date="2021" name="Syst. Appl. Microbiol.">
        <title>Pseudomonas lalucatii sp. nov. isolated from Vallgornera, a karstic cave in Mallorca, Western Mediterranean.</title>
        <authorList>
            <person name="Busquets A."/>
            <person name="Mulet M."/>
            <person name="Gomila M."/>
            <person name="Garcia-Valdes E."/>
        </authorList>
    </citation>
    <scope>NUCLEOTIDE SEQUENCE [LARGE SCALE GENOMIC DNA]</scope>
    <source>
        <strain evidence="1 2">R1b54</strain>
    </source>
</reference>
<dbReference type="SUPFAM" id="SSF46785">
    <property type="entry name" value="Winged helix' DNA-binding domain"/>
    <property type="match status" value="1"/>
</dbReference>
<accession>A0ABS5Q3R3</accession>
<evidence type="ECO:0000313" key="2">
    <source>
        <dbReference type="Proteomes" id="UP001196601"/>
    </source>
</evidence>
<keyword evidence="2" id="KW-1185">Reference proteome</keyword>
<gene>
    <name evidence="1" type="ORF">I0D00_15215</name>
</gene>
<dbReference type="InterPro" id="IPR036388">
    <property type="entry name" value="WH-like_DNA-bd_sf"/>
</dbReference>
<dbReference type="InterPro" id="IPR000944">
    <property type="entry name" value="Tscrpt_reg_Rrf2"/>
</dbReference>